<organism evidence="1 2">
    <name type="scientific">Volvox africanus</name>
    <dbReference type="NCBI Taxonomy" id="51714"/>
    <lineage>
        <taxon>Eukaryota</taxon>
        <taxon>Viridiplantae</taxon>
        <taxon>Chlorophyta</taxon>
        <taxon>core chlorophytes</taxon>
        <taxon>Chlorophyceae</taxon>
        <taxon>CS clade</taxon>
        <taxon>Chlamydomonadales</taxon>
        <taxon>Volvocaceae</taxon>
        <taxon>Volvox</taxon>
    </lineage>
</organism>
<dbReference type="Pfam" id="PF12239">
    <property type="entry name" value="DUF3605"/>
    <property type="match status" value="1"/>
</dbReference>
<proteinExistence type="predicted"/>
<name>A0A8J4BSE0_9CHLO</name>
<reference evidence="1" key="1">
    <citation type="journal article" date="2021" name="Proc. Natl. Acad. Sci. U.S.A.">
        <title>Three genomes in the algal genus Volvox reveal the fate of a haploid sex-determining region after a transition to homothallism.</title>
        <authorList>
            <person name="Yamamoto K."/>
            <person name="Hamaji T."/>
            <person name="Kawai-Toyooka H."/>
            <person name="Matsuzaki R."/>
            <person name="Takahashi F."/>
            <person name="Nishimura Y."/>
            <person name="Kawachi M."/>
            <person name="Noguchi H."/>
            <person name="Minakuchi Y."/>
            <person name="Umen J.G."/>
            <person name="Toyoda A."/>
            <person name="Nozaki H."/>
        </authorList>
    </citation>
    <scope>NUCLEOTIDE SEQUENCE</scope>
    <source>
        <strain evidence="1">NIES-3780</strain>
    </source>
</reference>
<keyword evidence="2" id="KW-1185">Reference proteome</keyword>
<gene>
    <name evidence="1" type="ORF">Vafri_21336</name>
</gene>
<dbReference type="GO" id="GO:0006044">
    <property type="term" value="P:N-acetylglucosamine metabolic process"/>
    <property type="evidence" value="ECO:0007669"/>
    <property type="project" value="TreeGrafter"/>
</dbReference>
<dbReference type="AlphaFoldDB" id="A0A8J4BSE0"/>
<dbReference type="PANTHER" id="PTHR35020">
    <property type="entry name" value="N-ACETYLGLUCOSAMINE-INDUCED PROTEIN 1"/>
    <property type="match status" value="1"/>
</dbReference>
<dbReference type="Proteomes" id="UP000747399">
    <property type="component" value="Unassembled WGS sequence"/>
</dbReference>
<feature type="non-terminal residue" evidence="1">
    <location>
        <position position="1"/>
    </location>
</feature>
<evidence type="ECO:0000313" key="1">
    <source>
        <dbReference type="EMBL" id="GIL67994.1"/>
    </source>
</evidence>
<sequence>MFTQAQAVYSSSYFDFSRPSLSATSALRVPTEFVATTSSTTRAEILDRRMASVISTRMHWDEIKDLVHRGKTTDVDAFGLLVRCEADVMVYQAHRAKILQKYASVADELRGRLFGAPLTVTQDGKLVVATSDPTSTNRHILVMANEFPYYVDPEIAHLSIWCSNGPLSDETVEHLIAERLPSETEEYVWFVNPPQYQSIQEIWHCHVFVRNLKSTARVGKPG</sequence>
<accession>A0A8J4BSE0</accession>
<evidence type="ECO:0000313" key="2">
    <source>
        <dbReference type="Proteomes" id="UP000747399"/>
    </source>
</evidence>
<dbReference type="InterPro" id="IPR022036">
    <property type="entry name" value="DUF3605"/>
</dbReference>
<dbReference type="GO" id="GO:0005737">
    <property type="term" value="C:cytoplasm"/>
    <property type="evidence" value="ECO:0007669"/>
    <property type="project" value="TreeGrafter"/>
</dbReference>
<dbReference type="EMBL" id="BNCO01000108">
    <property type="protein sequence ID" value="GIL67994.1"/>
    <property type="molecule type" value="Genomic_DNA"/>
</dbReference>
<protein>
    <submittedName>
        <fullName evidence="1">Uncharacterized protein</fullName>
    </submittedName>
</protein>
<dbReference type="PANTHER" id="PTHR35020:SF2">
    <property type="entry name" value="N-ACETYLGLUCOSAMINE-INDUCED PROTEIN 1"/>
    <property type="match status" value="1"/>
</dbReference>
<comment type="caution">
    <text evidence="1">The sequence shown here is derived from an EMBL/GenBank/DDBJ whole genome shotgun (WGS) entry which is preliminary data.</text>
</comment>